<proteinExistence type="inferred from homology"/>
<dbReference type="InterPro" id="IPR039425">
    <property type="entry name" value="RNA_pol_sigma-70-like"/>
</dbReference>
<dbReference type="InterPro" id="IPR014284">
    <property type="entry name" value="RNA_pol_sigma-70_dom"/>
</dbReference>
<dbReference type="AlphaFoldDB" id="A0A382DU62"/>
<evidence type="ECO:0000256" key="3">
    <source>
        <dbReference type="ARBA" id="ARBA00023082"/>
    </source>
</evidence>
<dbReference type="PROSITE" id="PS01063">
    <property type="entry name" value="SIGMA70_ECF"/>
    <property type="match status" value="1"/>
</dbReference>
<keyword evidence="4" id="KW-0238">DNA-binding</keyword>
<dbReference type="PANTHER" id="PTHR43133">
    <property type="entry name" value="RNA POLYMERASE ECF-TYPE SIGMA FACTO"/>
    <property type="match status" value="1"/>
</dbReference>
<evidence type="ECO:0000256" key="5">
    <source>
        <dbReference type="ARBA" id="ARBA00023163"/>
    </source>
</evidence>
<dbReference type="Gene3D" id="1.10.10.10">
    <property type="entry name" value="Winged helix-like DNA-binding domain superfamily/Winged helix DNA-binding domain"/>
    <property type="match status" value="1"/>
</dbReference>
<dbReference type="InterPro" id="IPR013325">
    <property type="entry name" value="RNA_pol_sigma_r2"/>
</dbReference>
<feature type="domain" description="RNA polymerase sigma-70 region 2" evidence="6">
    <location>
        <begin position="31"/>
        <end position="98"/>
    </location>
</feature>
<evidence type="ECO:0000313" key="8">
    <source>
        <dbReference type="EMBL" id="SVB42036.1"/>
    </source>
</evidence>
<dbReference type="Gene3D" id="1.10.1740.10">
    <property type="match status" value="1"/>
</dbReference>
<accession>A0A382DU62</accession>
<dbReference type="InterPro" id="IPR000838">
    <property type="entry name" value="RNA_pol_sigma70_ECF_CS"/>
</dbReference>
<dbReference type="GO" id="GO:0006352">
    <property type="term" value="P:DNA-templated transcription initiation"/>
    <property type="evidence" value="ECO:0007669"/>
    <property type="project" value="InterPro"/>
</dbReference>
<name>A0A382DU62_9ZZZZ</name>
<reference evidence="8" key="1">
    <citation type="submission" date="2018-05" db="EMBL/GenBank/DDBJ databases">
        <authorList>
            <person name="Lanie J.A."/>
            <person name="Ng W.-L."/>
            <person name="Kazmierczak K.M."/>
            <person name="Andrzejewski T.M."/>
            <person name="Davidsen T.M."/>
            <person name="Wayne K.J."/>
            <person name="Tettelin H."/>
            <person name="Glass J.I."/>
            <person name="Rusch D."/>
            <person name="Podicherti R."/>
            <person name="Tsui H.-C.T."/>
            <person name="Winkler M.E."/>
        </authorList>
    </citation>
    <scope>NUCLEOTIDE SEQUENCE</scope>
</reference>
<evidence type="ECO:0000256" key="2">
    <source>
        <dbReference type="ARBA" id="ARBA00023015"/>
    </source>
</evidence>
<gene>
    <name evidence="8" type="ORF">METZ01_LOCUS194890</name>
</gene>
<keyword evidence="3" id="KW-0731">Sigma factor</keyword>
<evidence type="ECO:0000259" key="6">
    <source>
        <dbReference type="Pfam" id="PF04542"/>
    </source>
</evidence>
<evidence type="ECO:0000259" key="7">
    <source>
        <dbReference type="Pfam" id="PF08281"/>
    </source>
</evidence>
<keyword evidence="2" id="KW-0805">Transcription regulation</keyword>
<dbReference type="SUPFAM" id="SSF88946">
    <property type="entry name" value="Sigma2 domain of RNA polymerase sigma factors"/>
    <property type="match status" value="1"/>
</dbReference>
<dbReference type="SUPFAM" id="SSF88659">
    <property type="entry name" value="Sigma3 and sigma4 domains of RNA polymerase sigma factors"/>
    <property type="match status" value="1"/>
</dbReference>
<dbReference type="GO" id="GO:0016987">
    <property type="term" value="F:sigma factor activity"/>
    <property type="evidence" value="ECO:0007669"/>
    <property type="project" value="UniProtKB-KW"/>
</dbReference>
<dbReference type="PANTHER" id="PTHR43133:SF51">
    <property type="entry name" value="RNA POLYMERASE SIGMA FACTOR"/>
    <property type="match status" value="1"/>
</dbReference>
<dbReference type="GO" id="GO:0003677">
    <property type="term" value="F:DNA binding"/>
    <property type="evidence" value="ECO:0007669"/>
    <property type="project" value="UniProtKB-KW"/>
</dbReference>
<dbReference type="InterPro" id="IPR036388">
    <property type="entry name" value="WH-like_DNA-bd_sf"/>
</dbReference>
<sequence length="185" mass="21097">VRKDERQRPELTDQELVRRGITGDEAALGILVRRHHGAAYRVALSIMRGDDVAQDVVQDTFLKAFRALDRFRGDASFRTWLLTITANEARGALRRQLRRKETAFEEAGLIQSEEKEPDEAAVMAQEAGRARALMEHLPEKQRLSVSLRIEEGLSFREIGEVIGSSEGTARVNYFHAIRRLRELMK</sequence>
<evidence type="ECO:0000256" key="1">
    <source>
        <dbReference type="ARBA" id="ARBA00010641"/>
    </source>
</evidence>
<feature type="non-terminal residue" evidence="8">
    <location>
        <position position="1"/>
    </location>
</feature>
<dbReference type="EMBL" id="UINC01041156">
    <property type="protein sequence ID" value="SVB42036.1"/>
    <property type="molecule type" value="Genomic_DNA"/>
</dbReference>
<dbReference type="Pfam" id="PF08281">
    <property type="entry name" value="Sigma70_r4_2"/>
    <property type="match status" value="1"/>
</dbReference>
<keyword evidence="5" id="KW-0804">Transcription</keyword>
<dbReference type="Pfam" id="PF04542">
    <property type="entry name" value="Sigma70_r2"/>
    <property type="match status" value="1"/>
</dbReference>
<feature type="domain" description="RNA polymerase sigma factor 70 region 4 type 2" evidence="7">
    <location>
        <begin position="130"/>
        <end position="180"/>
    </location>
</feature>
<organism evidence="8">
    <name type="scientific">marine metagenome</name>
    <dbReference type="NCBI Taxonomy" id="408172"/>
    <lineage>
        <taxon>unclassified sequences</taxon>
        <taxon>metagenomes</taxon>
        <taxon>ecological metagenomes</taxon>
    </lineage>
</organism>
<evidence type="ECO:0000256" key="4">
    <source>
        <dbReference type="ARBA" id="ARBA00023125"/>
    </source>
</evidence>
<dbReference type="NCBIfam" id="TIGR02937">
    <property type="entry name" value="sigma70-ECF"/>
    <property type="match status" value="1"/>
</dbReference>
<dbReference type="InterPro" id="IPR007627">
    <property type="entry name" value="RNA_pol_sigma70_r2"/>
</dbReference>
<protein>
    <recommendedName>
        <fullName evidence="9">RNA polymerase sigma factor</fullName>
    </recommendedName>
</protein>
<evidence type="ECO:0008006" key="9">
    <source>
        <dbReference type="Google" id="ProtNLM"/>
    </source>
</evidence>
<comment type="similarity">
    <text evidence="1">Belongs to the sigma-70 factor family. ECF subfamily.</text>
</comment>
<dbReference type="InterPro" id="IPR013324">
    <property type="entry name" value="RNA_pol_sigma_r3/r4-like"/>
</dbReference>
<dbReference type="InterPro" id="IPR013249">
    <property type="entry name" value="RNA_pol_sigma70_r4_t2"/>
</dbReference>